<comment type="caution">
    <text evidence="2">The sequence shown here is derived from an EMBL/GenBank/DDBJ whole genome shotgun (WGS) entry which is preliminary data.</text>
</comment>
<dbReference type="OrthoDB" id="3783465at2759"/>
<evidence type="ECO:0000313" key="3">
    <source>
        <dbReference type="Proteomes" id="UP000799777"/>
    </source>
</evidence>
<dbReference type="EMBL" id="ML978245">
    <property type="protein sequence ID" value="KAF2026326.1"/>
    <property type="molecule type" value="Genomic_DNA"/>
</dbReference>
<dbReference type="AlphaFoldDB" id="A0A9P4LH30"/>
<sequence length="417" mass="47033">MLRRATPPSPLDPQNDFAEALSPNTTKFGIDKEIFRTLTDTWSIPEMKIESKLVGKFRKHEDKEDDGEVEDGTLGGHNVLLRRKPSFNPATRQLHINFDLTAIFPRKLLLDIVYDVFARNGDKADGPNLPYCNIPVFLGNFLGGLRVHCAYIPPSTEDIEAGRKGNDLSGDFRTHNNNLNRGRVFQIKDVKWPDEVDKLTVEGFDEPFSVNDYFDKVIHDDDLRDRDSKIRIFPLVAEHKNNWFPLDRLILGDFHAYKKLDPVVNELRGKGKYFHQFDKRMERTYSKELFKAIAKARDLPNGKEKRDLFIASVEDDDVDCLLMNAAGRRLISADAFSLSFFPMFRSSFSFSSSGFNASAHKSVFTPNAATVAAPLPPHPSRAGLTLGRSWSSSSCCWMCALVWTNSQNPGTGFAGPP</sequence>
<gene>
    <name evidence="2" type="ORF">EK21DRAFT_92462</name>
</gene>
<reference evidence="2" key="1">
    <citation type="journal article" date="2020" name="Stud. Mycol.">
        <title>101 Dothideomycetes genomes: a test case for predicting lifestyles and emergence of pathogens.</title>
        <authorList>
            <person name="Haridas S."/>
            <person name="Albert R."/>
            <person name="Binder M."/>
            <person name="Bloem J."/>
            <person name="Labutti K."/>
            <person name="Salamov A."/>
            <person name="Andreopoulos B."/>
            <person name="Baker S."/>
            <person name="Barry K."/>
            <person name="Bills G."/>
            <person name="Bluhm B."/>
            <person name="Cannon C."/>
            <person name="Castanera R."/>
            <person name="Culley D."/>
            <person name="Daum C."/>
            <person name="Ezra D."/>
            <person name="Gonzalez J."/>
            <person name="Henrissat B."/>
            <person name="Kuo A."/>
            <person name="Liang C."/>
            <person name="Lipzen A."/>
            <person name="Lutzoni F."/>
            <person name="Magnuson J."/>
            <person name="Mondo S."/>
            <person name="Nolan M."/>
            <person name="Ohm R."/>
            <person name="Pangilinan J."/>
            <person name="Park H.-J."/>
            <person name="Ramirez L."/>
            <person name="Alfaro M."/>
            <person name="Sun H."/>
            <person name="Tritt A."/>
            <person name="Yoshinaga Y."/>
            <person name="Zwiers L.-H."/>
            <person name="Turgeon B."/>
            <person name="Goodwin S."/>
            <person name="Spatafora J."/>
            <person name="Crous P."/>
            <person name="Grigoriev I."/>
        </authorList>
    </citation>
    <scope>NUCLEOTIDE SEQUENCE</scope>
    <source>
        <strain evidence="2">CBS 110217</strain>
    </source>
</reference>
<name>A0A9P4LH30_9PLEO</name>
<feature type="region of interest" description="Disordered" evidence="1">
    <location>
        <begin position="1"/>
        <end position="20"/>
    </location>
</feature>
<keyword evidence="3" id="KW-1185">Reference proteome</keyword>
<proteinExistence type="predicted"/>
<evidence type="ECO:0000256" key="1">
    <source>
        <dbReference type="SAM" id="MobiDB-lite"/>
    </source>
</evidence>
<protein>
    <submittedName>
        <fullName evidence="2">Uncharacterized protein</fullName>
    </submittedName>
</protein>
<organism evidence="2 3">
    <name type="scientific">Setomelanomma holmii</name>
    <dbReference type="NCBI Taxonomy" id="210430"/>
    <lineage>
        <taxon>Eukaryota</taxon>
        <taxon>Fungi</taxon>
        <taxon>Dikarya</taxon>
        <taxon>Ascomycota</taxon>
        <taxon>Pezizomycotina</taxon>
        <taxon>Dothideomycetes</taxon>
        <taxon>Pleosporomycetidae</taxon>
        <taxon>Pleosporales</taxon>
        <taxon>Pleosporineae</taxon>
        <taxon>Phaeosphaeriaceae</taxon>
        <taxon>Setomelanomma</taxon>
    </lineage>
</organism>
<evidence type="ECO:0000313" key="2">
    <source>
        <dbReference type="EMBL" id="KAF2026326.1"/>
    </source>
</evidence>
<accession>A0A9P4LH30</accession>
<dbReference type="Proteomes" id="UP000799777">
    <property type="component" value="Unassembled WGS sequence"/>
</dbReference>